<reference evidence="1 2" key="1">
    <citation type="submission" date="2017-01" db="EMBL/GenBank/DDBJ databases">
        <authorList>
            <person name="Mah S.A."/>
            <person name="Swanson W.J."/>
            <person name="Moy G.W."/>
            <person name="Vacquier V.D."/>
        </authorList>
    </citation>
    <scope>NUCLEOTIDE SEQUENCE [LARGE SCALE GENOMIC DNA]</scope>
    <source>
        <strain evidence="1 2">DSM 7027</strain>
    </source>
</reference>
<dbReference type="InterPro" id="IPR019289">
    <property type="entry name" value="Phage_tail_E/E"/>
</dbReference>
<dbReference type="Pfam" id="PF10109">
    <property type="entry name" value="Phage_TAC_7"/>
    <property type="match status" value="1"/>
</dbReference>
<gene>
    <name evidence="1" type="ORF">SAMN05421647_102223</name>
</gene>
<organism evidence="1 2">
    <name type="scientific">Marinobacterium stanieri</name>
    <dbReference type="NCBI Taxonomy" id="49186"/>
    <lineage>
        <taxon>Bacteria</taxon>
        <taxon>Pseudomonadati</taxon>
        <taxon>Pseudomonadota</taxon>
        <taxon>Gammaproteobacteria</taxon>
        <taxon>Oceanospirillales</taxon>
        <taxon>Oceanospirillaceae</taxon>
        <taxon>Marinobacterium</taxon>
    </lineage>
</organism>
<dbReference type="STRING" id="49186.SAMN05421647_102223"/>
<protein>
    <submittedName>
        <fullName evidence="1">Phage tail assembly chaperone protein, E, or 41 or 14</fullName>
    </submittedName>
</protein>
<proteinExistence type="predicted"/>
<dbReference type="EMBL" id="FTMN01000002">
    <property type="protein sequence ID" value="SIQ11039.1"/>
    <property type="molecule type" value="Genomic_DNA"/>
</dbReference>
<sequence>MKAKTDDKPQNEVTIVEPEKLPPHSVRLDEPLKRGNQVIDVITLRKPKSGELRGLSLQEVLSLDVNSLQTLLPRISSPTLTKQDVADMDPADLTQLGVQISVFFVQKQRKEEAFLTA</sequence>
<dbReference type="AlphaFoldDB" id="A0A1N6Q3J7"/>
<name>A0A1N6Q3J7_9GAMM</name>
<dbReference type="RefSeq" id="WP_175611971.1">
    <property type="nucleotide sequence ID" value="NZ_FTMN01000002.1"/>
</dbReference>
<evidence type="ECO:0000313" key="2">
    <source>
        <dbReference type="Proteomes" id="UP000186895"/>
    </source>
</evidence>
<evidence type="ECO:0000313" key="1">
    <source>
        <dbReference type="EMBL" id="SIQ11039.1"/>
    </source>
</evidence>
<keyword evidence="2" id="KW-1185">Reference proteome</keyword>
<accession>A0A1N6Q3J7</accession>
<dbReference type="Proteomes" id="UP000186895">
    <property type="component" value="Unassembled WGS sequence"/>
</dbReference>